<evidence type="ECO:0000256" key="2">
    <source>
        <dbReference type="ARBA" id="ARBA00009858"/>
    </source>
</evidence>
<protein>
    <submittedName>
        <fullName evidence="5">C-x(9)-C motif containing 4 homolog (S. cerevisiae)</fullName>
    </submittedName>
</protein>
<comment type="similarity">
    <text evidence="2">Belongs to the CMC4 family.</text>
</comment>
<dbReference type="Ensembl" id="ENSSGRT00000087956.1">
    <property type="protein sequence ID" value="ENSSGRP00000082605.1"/>
    <property type="gene ID" value="ENSSGRG00000041750.1"/>
</dbReference>
<dbReference type="PROSITE" id="PS51808">
    <property type="entry name" value="CHCH"/>
    <property type="match status" value="1"/>
</dbReference>
<organism evidence="5 6">
    <name type="scientific">Sinocyclocheilus grahami</name>
    <name type="common">Dianchi golden-line fish</name>
    <name type="synonym">Barbus grahami</name>
    <dbReference type="NCBI Taxonomy" id="75366"/>
    <lineage>
        <taxon>Eukaryota</taxon>
        <taxon>Metazoa</taxon>
        <taxon>Chordata</taxon>
        <taxon>Craniata</taxon>
        <taxon>Vertebrata</taxon>
        <taxon>Euteleostomi</taxon>
        <taxon>Actinopterygii</taxon>
        <taxon>Neopterygii</taxon>
        <taxon>Teleostei</taxon>
        <taxon>Ostariophysi</taxon>
        <taxon>Cypriniformes</taxon>
        <taxon>Cyprinidae</taxon>
        <taxon>Cyprininae</taxon>
        <taxon>Sinocyclocheilus</taxon>
    </lineage>
</organism>
<keyword evidence="6" id="KW-1185">Reference proteome</keyword>
<keyword evidence="3" id="KW-0496">Mitochondrion</keyword>
<dbReference type="Pfam" id="PF08991">
    <property type="entry name" value="CMC4"/>
    <property type="match status" value="1"/>
</dbReference>
<evidence type="ECO:0000256" key="1">
    <source>
        <dbReference type="ARBA" id="ARBA00004173"/>
    </source>
</evidence>
<evidence type="ECO:0000313" key="6">
    <source>
        <dbReference type="Proteomes" id="UP000472262"/>
    </source>
</evidence>
<dbReference type="AlphaFoldDB" id="A0A672R1Y8"/>
<proteinExistence type="inferred from homology"/>
<accession>A0A672R1Y8</accession>
<dbReference type="InParanoid" id="A0A672R1Y8"/>
<dbReference type="InterPro" id="IPR009069">
    <property type="entry name" value="Cys_alpha_HP_mot_SF"/>
</dbReference>
<sequence length="68" mass="8082">MPQKDPCQKQACAIQRCLQANKYIESLCEDVIQAMRKCCFSTGKMSKYVTKVQYNAYFYMYYMLTMCF</sequence>
<dbReference type="Gene3D" id="1.10.287.1130">
    <property type="entry name" value="CytochromE C oxidase copper chaperone"/>
    <property type="match status" value="1"/>
</dbReference>
<dbReference type="PANTHER" id="PTHR15590:SF0">
    <property type="entry name" value="CX9C MOTIF-CONTAINING PROTEIN 4"/>
    <property type="match status" value="1"/>
</dbReference>
<evidence type="ECO:0000256" key="3">
    <source>
        <dbReference type="ARBA" id="ARBA00023128"/>
    </source>
</evidence>
<dbReference type="InterPro" id="IPR027179">
    <property type="entry name" value="CMC4"/>
</dbReference>
<reference evidence="5" key="1">
    <citation type="submission" date="2025-08" db="UniProtKB">
        <authorList>
            <consortium name="Ensembl"/>
        </authorList>
    </citation>
    <scope>IDENTIFICATION</scope>
</reference>
<keyword evidence="4" id="KW-1015">Disulfide bond</keyword>
<dbReference type="GO" id="GO:0005758">
    <property type="term" value="C:mitochondrial intermembrane space"/>
    <property type="evidence" value="ECO:0007669"/>
    <property type="project" value="TreeGrafter"/>
</dbReference>
<reference evidence="5" key="2">
    <citation type="submission" date="2025-09" db="UniProtKB">
        <authorList>
            <consortium name="Ensembl"/>
        </authorList>
    </citation>
    <scope>IDENTIFICATION</scope>
</reference>
<comment type="subcellular location">
    <subcellularLocation>
        <location evidence="1">Mitochondrion</location>
    </subcellularLocation>
</comment>
<name>A0A672R1Y8_SINGR</name>
<evidence type="ECO:0000313" key="5">
    <source>
        <dbReference type="Ensembl" id="ENSSGRP00000082605.1"/>
    </source>
</evidence>
<evidence type="ECO:0000256" key="4">
    <source>
        <dbReference type="ARBA" id="ARBA00023157"/>
    </source>
</evidence>
<dbReference type="PANTHER" id="PTHR15590">
    <property type="entry name" value="CX9C MOTIF-CONTAINING PROTEIN 4"/>
    <property type="match status" value="1"/>
</dbReference>
<dbReference type="SUPFAM" id="SSF47072">
    <property type="entry name" value="Cysteine alpha-hairpin motif"/>
    <property type="match status" value="1"/>
</dbReference>
<dbReference type="Proteomes" id="UP000472262">
    <property type="component" value="Unassembled WGS sequence"/>
</dbReference>